<keyword evidence="4 5" id="KW-0663">Pyridoxal phosphate</keyword>
<dbReference type="CDD" id="cd00610">
    <property type="entry name" value="OAT_like"/>
    <property type="match status" value="1"/>
</dbReference>
<dbReference type="AlphaFoldDB" id="A0A286RC48"/>
<keyword evidence="2 5" id="KW-0028">Amino-acid biosynthesis</keyword>
<dbReference type="InterPro" id="IPR049704">
    <property type="entry name" value="Aminotrans_3_PPA_site"/>
</dbReference>
<protein>
    <recommendedName>
        <fullName evidence="5">Acetylornithine aminotransferase</fullName>
        <shortName evidence="5">ACOAT</shortName>
        <ecNumber evidence="5">2.6.1.11</ecNumber>
    </recommendedName>
</protein>
<gene>
    <name evidence="5" type="primary">argD</name>
    <name evidence="6" type="ORF">THTE_0905</name>
</gene>
<dbReference type="InterPro" id="IPR050103">
    <property type="entry name" value="Class-III_PLP-dep_AT"/>
</dbReference>
<evidence type="ECO:0000256" key="4">
    <source>
        <dbReference type="ARBA" id="ARBA00022898"/>
    </source>
</evidence>
<comment type="miscellaneous">
    <text evidence="5">May also have succinyldiaminopimelate aminotransferase activity, thus carrying out the corresponding step in lysine biosynthesis.</text>
</comment>
<dbReference type="InterPro" id="IPR004636">
    <property type="entry name" value="AcOrn/SuccOrn_fam"/>
</dbReference>
<comment type="similarity">
    <text evidence="5">Belongs to the class-III pyridoxal-phosphate-dependent aminotransferase family. ArgD subfamily.</text>
</comment>
<dbReference type="Proteomes" id="UP000215086">
    <property type="component" value="Chromosome"/>
</dbReference>
<evidence type="ECO:0000256" key="1">
    <source>
        <dbReference type="ARBA" id="ARBA00022576"/>
    </source>
</evidence>
<dbReference type="HAMAP" id="MF_01107">
    <property type="entry name" value="ArgD_aminotrans_3"/>
    <property type="match status" value="1"/>
</dbReference>
<dbReference type="PIRSF" id="PIRSF000521">
    <property type="entry name" value="Transaminase_4ab_Lys_Orn"/>
    <property type="match status" value="1"/>
</dbReference>
<dbReference type="KEGG" id="ttf:THTE_0905"/>
<sequence length="408" mass="44204">MNRPQLSSKDIIGLFDRYVIGNYRRFPVALVRGEGVYVWDAEGNRYLDLFPGWGCNLLGHCPPRVVEAVREQVGRLIHVPNTWYTELQGLWAQALSERSFGGQAFFCNSGTEANEAAIKLVRLHSPKGRYKIITFEGGFHGRTLGSLSATAQPKYHEGLGPLLPGFVYCPFGDLDAVAKAIDTETAAIMVEPIQGEGGVVLPPDGFLAGLRQLADRHNLLLVFDEVQTGCGRTGHWFGYQYFGVTPDIMTLAKSLCGGLAGGAMLAKPEIAASLRPGMHASTFGGNPIAAAAGLATIEMIEKENLLEKAKHISAVFRQRLEELKKTCPIVREVRIAGLMIGIELTLEGAPVVDACLRRGLLINCTHNTVIRLLPAMIMNDDQVHEGCDILADVLAAYAAGRLESAGKP</sequence>
<dbReference type="RefSeq" id="WP_207651768.1">
    <property type="nucleotide sequence ID" value="NZ_CP018477.1"/>
</dbReference>
<dbReference type="GO" id="GO:0003992">
    <property type="term" value="F:N2-acetyl-L-ornithine:2-oxoglutarate 5-aminotransferase activity"/>
    <property type="evidence" value="ECO:0007669"/>
    <property type="project" value="UniProtKB-UniRule"/>
</dbReference>
<keyword evidence="3 5" id="KW-0808">Transferase</keyword>
<feature type="binding site" evidence="5">
    <location>
        <position position="139"/>
    </location>
    <ligand>
        <name>pyridoxal 5'-phosphate</name>
        <dbReference type="ChEBI" id="CHEBI:597326"/>
    </ligand>
</feature>
<dbReference type="EMBL" id="CP018477">
    <property type="protein sequence ID" value="ASV73507.1"/>
    <property type="molecule type" value="Genomic_DNA"/>
</dbReference>
<dbReference type="NCBIfam" id="NF002325">
    <property type="entry name" value="PRK01278.1"/>
    <property type="match status" value="1"/>
</dbReference>
<evidence type="ECO:0000313" key="7">
    <source>
        <dbReference type="Proteomes" id="UP000215086"/>
    </source>
</evidence>
<dbReference type="Gene3D" id="3.40.640.10">
    <property type="entry name" value="Type I PLP-dependent aspartate aminotransferase-like (Major domain)"/>
    <property type="match status" value="1"/>
</dbReference>
<dbReference type="PROSITE" id="PS00600">
    <property type="entry name" value="AA_TRANSFER_CLASS_3"/>
    <property type="match status" value="1"/>
</dbReference>
<feature type="binding site" evidence="5">
    <location>
        <position position="282"/>
    </location>
    <ligand>
        <name>pyridoxal 5'-phosphate</name>
        <dbReference type="ChEBI" id="CHEBI:597326"/>
    </ligand>
</feature>
<organism evidence="6 7">
    <name type="scientific">Thermogutta terrifontis</name>
    <dbReference type="NCBI Taxonomy" id="1331910"/>
    <lineage>
        <taxon>Bacteria</taxon>
        <taxon>Pseudomonadati</taxon>
        <taxon>Planctomycetota</taxon>
        <taxon>Planctomycetia</taxon>
        <taxon>Pirellulales</taxon>
        <taxon>Thermoguttaceae</taxon>
        <taxon>Thermogutta</taxon>
    </lineage>
</organism>
<keyword evidence="5" id="KW-0055">Arginine biosynthesis</keyword>
<keyword evidence="1 5" id="KW-0032">Aminotransferase</keyword>
<dbReference type="UniPathway" id="UPA00068">
    <property type="reaction ID" value="UER00109"/>
</dbReference>
<comment type="pathway">
    <text evidence="5">Amino-acid biosynthesis; L-arginine biosynthesis; N(2)-acetyl-L-ornithine from L-glutamate: step 4/4.</text>
</comment>
<comment type="subunit">
    <text evidence="5">Homodimer.</text>
</comment>
<feature type="binding site" evidence="5">
    <location>
        <begin position="224"/>
        <end position="227"/>
    </location>
    <ligand>
        <name>pyridoxal 5'-phosphate</name>
        <dbReference type="ChEBI" id="CHEBI:597326"/>
    </ligand>
</feature>
<dbReference type="Gene3D" id="3.90.1150.10">
    <property type="entry name" value="Aspartate Aminotransferase, domain 1"/>
    <property type="match status" value="1"/>
</dbReference>
<dbReference type="PANTHER" id="PTHR11986:SF79">
    <property type="entry name" value="ACETYLORNITHINE AMINOTRANSFERASE, MITOCHONDRIAL"/>
    <property type="match status" value="1"/>
</dbReference>
<dbReference type="InterPro" id="IPR015422">
    <property type="entry name" value="PyrdxlP-dep_Trfase_small"/>
</dbReference>
<dbReference type="PANTHER" id="PTHR11986">
    <property type="entry name" value="AMINOTRANSFERASE CLASS III"/>
    <property type="match status" value="1"/>
</dbReference>
<dbReference type="Pfam" id="PF00202">
    <property type="entry name" value="Aminotran_3"/>
    <property type="match status" value="1"/>
</dbReference>
<feature type="modified residue" description="N6-(pyridoxal phosphate)lysine" evidence="5">
    <location>
        <position position="253"/>
    </location>
</feature>
<keyword evidence="5" id="KW-0963">Cytoplasm</keyword>
<comment type="catalytic activity">
    <reaction evidence="5">
        <text>N(2)-acetyl-L-ornithine + 2-oxoglutarate = N-acetyl-L-glutamate 5-semialdehyde + L-glutamate</text>
        <dbReference type="Rhea" id="RHEA:18049"/>
        <dbReference type="ChEBI" id="CHEBI:16810"/>
        <dbReference type="ChEBI" id="CHEBI:29123"/>
        <dbReference type="ChEBI" id="CHEBI:29985"/>
        <dbReference type="ChEBI" id="CHEBI:57805"/>
        <dbReference type="EC" id="2.6.1.11"/>
    </reaction>
</comment>
<dbReference type="InterPro" id="IPR015421">
    <property type="entry name" value="PyrdxlP-dep_Trfase_major"/>
</dbReference>
<comment type="subcellular location">
    <subcellularLocation>
        <location evidence="5">Cytoplasm</location>
    </subcellularLocation>
</comment>
<dbReference type="GO" id="GO:0042802">
    <property type="term" value="F:identical protein binding"/>
    <property type="evidence" value="ECO:0007669"/>
    <property type="project" value="TreeGrafter"/>
</dbReference>
<proteinExistence type="inferred from homology"/>
<dbReference type="SUPFAM" id="SSF53383">
    <property type="entry name" value="PLP-dependent transferases"/>
    <property type="match status" value="1"/>
</dbReference>
<feature type="binding site" evidence="5">
    <location>
        <begin position="110"/>
        <end position="111"/>
    </location>
    <ligand>
        <name>pyridoxal 5'-phosphate</name>
        <dbReference type="ChEBI" id="CHEBI:597326"/>
    </ligand>
</feature>
<feature type="binding site" evidence="5">
    <location>
        <position position="281"/>
    </location>
    <ligand>
        <name>N(2)-acetyl-L-ornithine</name>
        <dbReference type="ChEBI" id="CHEBI:57805"/>
    </ligand>
</feature>
<evidence type="ECO:0000256" key="2">
    <source>
        <dbReference type="ARBA" id="ARBA00022605"/>
    </source>
</evidence>
<dbReference type="GO" id="GO:0005737">
    <property type="term" value="C:cytoplasm"/>
    <property type="evidence" value="ECO:0007669"/>
    <property type="project" value="UniProtKB-SubCell"/>
</dbReference>
<dbReference type="GO" id="GO:0030170">
    <property type="term" value="F:pyridoxal phosphate binding"/>
    <property type="evidence" value="ECO:0007669"/>
    <property type="project" value="InterPro"/>
</dbReference>
<name>A0A286RC48_9BACT</name>
<dbReference type="InterPro" id="IPR005814">
    <property type="entry name" value="Aminotrans_3"/>
</dbReference>
<feature type="binding site" evidence="5">
    <location>
        <position position="142"/>
    </location>
    <ligand>
        <name>N(2)-acetyl-L-ornithine</name>
        <dbReference type="ChEBI" id="CHEBI:57805"/>
    </ligand>
</feature>
<dbReference type="GO" id="GO:0006526">
    <property type="term" value="P:L-arginine biosynthetic process"/>
    <property type="evidence" value="ECO:0007669"/>
    <property type="project" value="UniProtKB-UniRule"/>
</dbReference>
<reference evidence="6 7" key="1">
    <citation type="journal article" name="Front. Microbiol.">
        <title>Sugar Metabolism of the First Thermophilic Planctomycete Thermogutta terrifontis: Comparative Genomic and Transcriptomic Approaches.</title>
        <authorList>
            <person name="Elcheninov A.G."/>
            <person name="Menzel P."/>
            <person name="Gudbergsdottir S.R."/>
            <person name="Slesarev A.I."/>
            <person name="Kadnikov V.V."/>
            <person name="Krogh A."/>
            <person name="Bonch-Osmolovskaya E.A."/>
            <person name="Peng X."/>
            <person name="Kublanov I.V."/>
        </authorList>
    </citation>
    <scope>NUCLEOTIDE SEQUENCE [LARGE SCALE GENOMIC DNA]</scope>
    <source>
        <strain evidence="6 7">R1</strain>
    </source>
</reference>
<dbReference type="InterPro" id="IPR015424">
    <property type="entry name" value="PyrdxlP-dep_Trfase"/>
</dbReference>
<evidence type="ECO:0000256" key="3">
    <source>
        <dbReference type="ARBA" id="ARBA00022679"/>
    </source>
</evidence>
<dbReference type="FunFam" id="3.40.640.10:FF:000004">
    <property type="entry name" value="Acetylornithine aminotransferase"/>
    <property type="match status" value="1"/>
</dbReference>
<evidence type="ECO:0000313" key="6">
    <source>
        <dbReference type="EMBL" id="ASV73507.1"/>
    </source>
</evidence>
<evidence type="ECO:0000256" key="5">
    <source>
        <dbReference type="HAMAP-Rule" id="MF_01107"/>
    </source>
</evidence>
<accession>A0A286RC48</accession>
<dbReference type="EC" id="2.6.1.11" evidence="5"/>
<keyword evidence="7" id="KW-1185">Reference proteome</keyword>
<comment type="cofactor">
    <cofactor evidence="5">
        <name>pyridoxal 5'-phosphate</name>
        <dbReference type="ChEBI" id="CHEBI:597326"/>
    </cofactor>
    <text evidence="5">Binds 1 pyridoxal phosphate per subunit.</text>
</comment>
<dbReference type="NCBIfam" id="TIGR00707">
    <property type="entry name" value="argD"/>
    <property type="match status" value="1"/>
</dbReference>